<dbReference type="InterPro" id="IPR000719">
    <property type="entry name" value="Prot_kinase_dom"/>
</dbReference>
<dbReference type="Gene3D" id="1.25.40.430">
    <property type="match status" value="1"/>
</dbReference>
<dbReference type="Pfam" id="PF08311">
    <property type="entry name" value="Mad3_BUB1_I"/>
    <property type="match status" value="1"/>
</dbReference>
<dbReference type="InterPro" id="IPR011009">
    <property type="entry name" value="Kinase-like_dom_sf"/>
</dbReference>
<evidence type="ECO:0000256" key="7">
    <source>
        <dbReference type="PROSITE-ProRule" id="PRU10141"/>
    </source>
</evidence>
<evidence type="ECO:0000259" key="9">
    <source>
        <dbReference type="PROSITE" id="PS50011"/>
    </source>
</evidence>
<dbReference type="PROSITE" id="PS50011">
    <property type="entry name" value="PROTEIN_KINASE_DOM"/>
    <property type="match status" value="1"/>
</dbReference>
<evidence type="ECO:0008006" key="13">
    <source>
        <dbReference type="Google" id="ProtNLM"/>
    </source>
</evidence>
<evidence type="ECO:0000256" key="8">
    <source>
        <dbReference type="SAM" id="MobiDB-lite"/>
    </source>
</evidence>
<dbReference type="PANTHER" id="PTHR14030">
    <property type="entry name" value="MITOTIC CHECKPOINT SERINE/THREONINE-PROTEIN KINASE BUB1"/>
    <property type="match status" value="1"/>
</dbReference>
<evidence type="ECO:0000313" key="11">
    <source>
        <dbReference type="EMBL" id="CAK8680527.1"/>
    </source>
</evidence>
<dbReference type="SMART" id="SM00220">
    <property type="entry name" value="S_TKc"/>
    <property type="match status" value="1"/>
</dbReference>
<feature type="region of interest" description="Disordered" evidence="8">
    <location>
        <begin position="297"/>
        <end position="316"/>
    </location>
</feature>
<feature type="region of interest" description="Disordered" evidence="8">
    <location>
        <begin position="447"/>
        <end position="468"/>
    </location>
</feature>
<proteinExistence type="predicted"/>
<evidence type="ECO:0000313" key="12">
    <source>
        <dbReference type="Proteomes" id="UP001642483"/>
    </source>
</evidence>
<dbReference type="SMART" id="SM00777">
    <property type="entry name" value="Mad3_BUB1_I"/>
    <property type="match status" value="1"/>
</dbReference>
<evidence type="ECO:0000256" key="1">
    <source>
        <dbReference type="ARBA" id="ARBA00004629"/>
    </source>
</evidence>
<dbReference type="InterPro" id="IPR008271">
    <property type="entry name" value="Ser/Thr_kinase_AS"/>
</dbReference>
<evidence type="ECO:0000256" key="4">
    <source>
        <dbReference type="ARBA" id="ARBA00022838"/>
    </source>
</evidence>
<dbReference type="PROSITE" id="PS00108">
    <property type="entry name" value="PROTEIN_KINASE_ST"/>
    <property type="match status" value="1"/>
</dbReference>
<keyword evidence="2" id="KW-0158">Chromosome</keyword>
<feature type="binding site" evidence="7">
    <location>
        <position position="1097"/>
    </location>
    <ligand>
        <name>ATP</name>
        <dbReference type="ChEBI" id="CHEBI:30616"/>
    </ligand>
</feature>
<keyword evidence="3 7" id="KW-0547">Nucleotide-binding</keyword>
<name>A0ABP0FQ18_CLALP</name>
<dbReference type="Pfam" id="PF00069">
    <property type="entry name" value="Pkinase"/>
    <property type="match status" value="1"/>
</dbReference>
<accession>A0ABP0FQ18</accession>
<feature type="domain" description="BUB1 N-terminal" evidence="10">
    <location>
        <begin position="58"/>
        <end position="221"/>
    </location>
</feature>
<dbReference type="PROSITE" id="PS51489">
    <property type="entry name" value="BUB1_N"/>
    <property type="match status" value="1"/>
</dbReference>
<keyword evidence="5 7" id="KW-0067">ATP-binding</keyword>
<protein>
    <recommendedName>
        <fullName evidence="13">Mitotic checkpoint serine/threonine-protein kinase BUB1</fullName>
    </recommendedName>
</protein>
<comment type="subcellular location">
    <subcellularLocation>
        <location evidence="1">Chromosome</location>
        <location evidence="1">Centromere</location>
        <location evidence="1">Kinetochore</location>
    </subcellularLocation>
</comment>
<dbReference type="SUPFAM" id="SSF56112">
    <property type="entry name" value="Protein kinase-like (PK-like)"/>
    <property type="match status" value="1"/>
</dbReference>
<dbReference type="InterPro" id="IPR015661">
    <property type="entry name" value="Bub1/Mad3"/>
</dbReference>
<dbReference type="Proteomes" id="UP001642483">
    <property type="component" value="Unassembled WGS sequence"/>
</dbReference>
<dbReference type="PROSITE" id="PS00107">
    <property type="entry name" value="PROTEIN_KINASE_ATP"/>
    <property type="match status" value="1"/>
</dbReference>
<evidence type="ECO:0000256" key="5">
    <source>
        <dbReference type="ARBA" id="ARBA00022840"/>
    </source>
</evidence>
<evidence type="ECO:0000256" key="6">
    <source>
        <dbReference type="ARBA" id="ARBA00023328"/>
    </source>
</evidence>
<keyword evidence="12" id="KW-1185">Reference proteome</keyword>
<evidence type="ECO:0000256" key="3">
    <source>
        <dbReference type="ARBA" id="ARBA00022741"/>
    </source>
</evidence>
<keyword evidence="4" id="KW-0995">Kinetochore</keyword>
<dbReference type="EMBL" id="CAWYQH010000068">
    <property type="protein sequence ID" value="CAK8680527.1"/>
    <property type="molecule type" value="Genomic_DNA"/>
</dbReference>
<dbReference type="PANTHER" id="PTHR14030:SF4">
    <property type="entry name" value="BUB1 KINASE, ISOFORM A-RELATED"/>
    <property type="match status" value="1"/>
</dbReference>
<comment type="caution">
    <text evidence="11">The sequence shown here is derived from an EMBL/GenBank/DDBJ whole genome shotgun (WGS) entry which is preliminary data.</text>
</comment>
<dbReference type="InterPro" id="IPR017441">
    <property type="entry name" value="Protein_kinase_ATP_BS"/>
</dbReference>
<gene>
    <name evidence="11" type="ORF">CVLEPA_LOCUS10773</name>
</gene>
<organism evidence="11 12">
    <name type="scientific">Clavelina lepadiformis</name>
    <name type="common">Light-bulb sea squirt</name>
    <name type="synonym">Ascidia lepadiformis</name>
    <dbReference type="NCBI Taxonomy" id="159417"/>
    <lineage>
        <taxon>Eukaryota</taxon>
        <taxon>Metazoa</taxon>
        <taxon>Chordata</taxon>
        <taxon>Tunicata</taxon>
        <taxon>Ascidiacea</taxon>
        <taxon>Aplousobranchia</taxon>
        <taxon>Clavelinidae</taxon>
        <taxon>Clavelina</taxon>
    </lineage>
</organism>
<dbReference type="Gene3D" id="1.10.510.10">
    <property type="entry name" value="Transferase(Phosphotransferase) domain 1"/>
    <property type="match status" value="1"/>
</dbReference>
<feature type="domain" description="Protein kinase" evidence="9">
    <location>
        <begin position="1069"/>
        <end position="1338"/>
    </location>
</feature>
<evidence type="ECO:0000259" key="10">
    <source>
        <dbReference type="PROSITE" id="PS51489"/>
    </source>
</evidence>
<keyword evidence="6" id="KW-0137">Centromere</keyword>
<sequence length="1338" mass="152383">MSLADVNMTKNCCDEVSWEVKKENVQPLRTGRNMSYLKAALQPSEEDVQHLMEERRHFEEDILAGENGNDPIDAWDRYLKWTQQHFPIGGQSKNLENLLRKYINKFLQYTQYKNDPRYVNAWLTMSQLKDNADDTYAYMRSEGIGTKCASFYVMWAEEHEKYDKYKKAQAIYELGENNEAQPAEILIKMKNAFELRIARAAMTKVDKDQDTQEMSGPLTRPGDVYEKPQERLALGMLTGRGNKKIVGSERTTNSVIGPGLHFSEEPSKKQVSCRKLTIFHDSDSSVLGEAGKWAAMPDAKKQDKENVVHDPQPWKGAKAKQKARVNAFSEAVQPKVSTFTIYKEEATEKDLSNQVPPQSARKVACNIEHLLTEKKLSEESAWHRTIRESYGDKDTNVVRMYPVDKVYSVMGEFQPEEILAAQWRKKVREQKDEDARRLEADKKFRALEEQREKERQQHEEEKETMEAEMRETREKLEKKEQQLNELIRLLQLKLVTNQEVERIESKKQIEDMTMQLGNVCDQLRNLKSLEVSDINQQYSGLMSDDIKIVPLPTTNGNTSIQKFTSVNNSLNLSKLAQPSPTLCTKEALGEIQDMFSRPIDSQQASIFAKEDSVDVDTWKIFCDDTTKTRGKFDVFCDENEDFDNSENIPTLHYKQESKRQELAGILLPASGFQLQKDVDSACQDRKCEDIALEGVFPLLDNENEPAFLRDVTVAKGQGDNFDTQAYLASTPFQREFLPDSQLLPSVSYIKAHMPSNLQGFDDSVQGNFLTNEKISAESTSYGNVKFVQQTMVEKEISGQAALEQTNEINIDNKQSKKLSPILEASDETDKSVLAKTQHSDLIAPHTIPKSFIHPPTVNRKPLGLISAVKYKEECEEMEQESKLVKPSKPVFSIFADDESNFANTTTNVQPSCRLSPEISLHQLNREHTDVLMKDLCSEMLSTSITEHFLHEKTDLKVEPLPEFSIFKSDVDCVGAEDNIGNHTSAECSQDVEMAELVDKSAGDGMEDDAHIPSTPTDLNLIHNPWQDDLLRNIMDCDISSCCPEDVCVKHEKMAVIRKKSNCRLGSETYLIENVIGEGAFAKVYLAQTSQQKQYALKVQAPAYQWEVYALQETKRRLKSAGLGRFTEMLMHIHYTYIYNDASVFVCDYLEQGTLLDLIRTCVQEGKDLDYVGIALTILELVNALHSVGIIHGDVKPDNFMVVATETNHTAIFPKLKMIDFGRAIDLSALSPSTAFTRQCGTSGFECAQMKLNQPWSYHVDFYGIAGTLYVLIMNNYMKTYQDKNGQWKTTMKLPRWCTENWNTIFATLLNFETPTNEWCPTYDDSPLPRLIKLLLTEV</sequence>
<feature type="compositionally biased region" description="Basic and acidic residues" evidence="8">
    <location>
        <begin position="298"/>
        <end position="308"/>
    </location>
</feature>
<evidence type="ECO:0000256" key="2">
    <source>
        <dbReference type="ARBA" id="ARBA00022454"/>
    </source>
</evidence>
<reference evidence="11 12" key="1">
    <citation type="submission" date="2024-02" db="EMBL/GenBank/DDBJ databases">
        <authorList>
            <person name="Daric V."/>
            <person name="Darras S."/>
        </authorList>
    </citation>
    <scope>NUCLEOTIDE SEQUENCE [LARGE SCALE GENOMIC DNA]</scope>
</reference>
<dbReference type="InterPro" id="IPR013212">
    <property type="entry name" value="Mad3/Bub1_I"/>
</dbReference>